<organism evidence="3 4">
    <name type="scientific">Inquilinus limosus</name>
    <dbReference type="NCBI Taxonomy" id="171674"/>
    <lineage>
        <taxon>Bacteria</taxon>
        <taxon>Pseudomonadati</taxon>
        <taxon>Pseudomonadota</taxon>
        <taxon>Alphaproteobacteria</taxon>
        <taxon>Rhodospirillales</taxon>
        <taxon>Rhodospirillaceae</taxon>
        <taxon>Inquilinus</taxon>
    </lineage>
</organism>
<feature type="region of interest" description="Disordered" evidence="1">
    <location>
        <begin position="353"/>
        <end position="372"/>
    </location>
</feature>
<feature type="domain" description="Anaphase-promoting complex subunit 4-like WD40" evidence="2">
    <location>
        <begin position="288"/>
        <end position="346"/>
    </location>
</feature>
<protein>
    <recommendedName>
        <fullName evidence="2">Anaphase-promoting complex subunit 4-like WD40 domain-containing protein</fullName>
    </recommendedName>
</protein>
<feature type="compositionally biased region" description="Basic and acidic residues" evidence="1">
    <location>
        <begin position="357"/>
        <end position="372"/>
    </location>
</feature>
<dbReference type="AlphaFoldDB" id="A0A211ZVH6"/>
<dbReference type="Pfam" id="PF12894">
    <property type="entry name" value="ANAPC4_WD40"/>
    <property type="match status" value="1"/>
</dbReference>
<comment type="caution">
    <text evidence="3">The sequence shown here is derived from an EMBL/GenBank/DDBJ whole genome shotgun (WGS) entry which is preliminary data.</text>
</comment>
<dbReference type="Proteomes" id="UP000196655">
    <property type="component" value="Unassembled WGS sequence"/>
</dbReference>
<dbReference type="PANTHER" id="PTHR19879:SF9">
    <property type="entry name" value="TRANSCRIPTION INITIATION FACTOR TFIID SUBUNIT 5"/>
    <property type="match status" value="1"/>
</dbReference>
<dbReference type="InterPro" id="IPR001680">
    <property type="entry name" value="WD40_rpt"/>
</dbReference>
<dbReference type="InterPro" id="IPR036322">
    <property type="entry name" value="WD40_repeat_dom_sf"/>
</dbReference>
<evidence type="ECO:0000313" key="3">
    <source>
        <dbReference type="EMBL" id="OWJ69214.1"/>
    </source>
</evidence>
<dbReference type="SUPFAM" id="SSF50978">
    <property type="entry name" value="WD40 repeat-like"/>
    <property type="match status" value="1"/>
</dbReference>
<name>A0A211ZVH6_9PROT</name>
<dbReference type="OrthoDB" id="9814620at2"/>
<keyword evidence="4" id="KW-1185">Reference proteome</keyword>
<evidence type="ECO:0000313" key="4">
    <source>
        <dbReference type="Proteomes" id="UP000196655"/>
    </source>
</evidence>
<accession>A0A211ZVH6</accession>
<dbReference type="Gene3D" id="2.130.10.10">
    <property type="entry name" value="YVTN repeat-like/Quinoprotein amine dehydrogenase"/>
    <property type="match status" value="2"/>
</dbReference>
<dbReference type="PANTHER" id="PTHR19879">
    <property type="entry name" value="TRANSCRIPTION INITIATION FACTOR TFIID"/>
    <property type="match status" value="1"/>
</dbReference>
<dbReference type="InterPro" id="IPR024977">
    <property type="entry name" value="Apc4-like_WD40_dom"/>
</dbReference>
<reference evidence="4" key="1">
    <citation type="submission" date="2017-05" db="EMBL/GenBank/DDBJ databases">
        <authorList>
            <person name="Macchi M."/>
            <person name="Festa S."/>
            <person name="Coppotelli B.M."/>
            <person name="Morelli I.S."/>
        </authorList>
    </citation>
    <scope>NUCLEOTIDE SEQUENCE [LARGE SCALE GENOMIC DNA]</scope>
    <source>
        <strain evidence="4">I</strain>
    </source>
</reference>
<evidence type="ECO:0000256" key="1">
    <source>
        <dbReference type="SAM" id="MobiDB-lite"/>
    </source>
</evidence>
<sequence length="372" mass="37984">MSRPLIELIGARWQLEAPVVGAAWDGDVAGFGLGDGTLALARGRWDGGSRLVPRAGGGAELVPAQQSAPPVMRAGVHDGACLGLVADPAGGFLCGGDDGRLARVAADGTVVAIASFPGAWADPVAAGPLGRAACAVGRRVHVFGPAGESIDLPSTVFALAFDPTGRTLAIGHYGGVTLWSAGTRGLHRLDGAGVHRALAWSPNARYLVSGLQENALHGWRVADSGAIDMAGYPGQPLSLSFSADGRFLATSGGPRVVCWRFDPPGREDGPAECGIQSRIPVTLVACHPHRPLIAAGYHNGAVLLCRPGAADSLFVRGSSGSPVSALAWSADGEGLAFGTEDGEAGLVPLPDLLLRPEPAEPARDRMPARAQP</sequence>
<dbReference type="SMART" id="SM00320">
    <property type="entry name" value="WD40"/>
    <property type="match status" value="6"/>
</dbReference>
<evidence type="ECO:0000259" key="2">
    <source>
        <dbReference type="Pfam" id="PF12894"/>
    </source>
</evidence>
<dbReference type="InterPro" id="IPR015943">
    <property type="entry name" value="WD40/YVTN_repeat-like_dom_sf"/>
</dbReference>
<proteinExistence type="predicted"/>
<gene>
    <name evidence="3" type="ORF">BWR60_01395</name>
</gene>
<dbReference type="RefSeq" id="WP_088149203.1">
    <property type="nucleotide sequence ID" value="NZ_NHON01000001.1"/>
</dbReference>
<dbReference type="EMBL" id="NHON01000001">
    <property type="protein sequence ID" value="OWJ69214.1"/>
    <property type="molecule type" value="Genomic_DNA"/>
</dbReference>